<evidence type="ECO:0000313" key="1">
    <source>
        <dbReference type="EMBL" id="KGH43504.1"/>
    </source>
</evidence>
<organism evidence="1 2">
    <name type="scientific">Lactiplantibacillus plantarum CMPG5300</name>
    <dbReference type="NCBI Taxonomy" id="1304889"/>
    <lineage>
        <taxon>Bacteria</taxon>
        <taxon>Bacillati</taxon>
        <taxon>Bacillota</taxon>
        <taxon>Bacilli</taxon>
        <taxon>Lactobacillales</taxon>
        <taxon>Lactobacillaceae</taxon>
        <taxon>Lactiplantibacillus</taxon>
    </lineage>
</organism>
<dbReference type="Proteomes" id="UP000029801">
    <property type="component" value="Chromosome"/>
</dbReference>
<name>A0AAW3FQ28_LACPN</name>
<comment type="caution">
    <text evidence="1">The sequence shown here is derived from an EMBL/GenBank/DDBJ whole genome shotgun (WGS) entry which is preliminary data.</text>
</comment>
<reference evidence="1 2" key="1">
    <citation type="journal article" date="2014" name="Genome Announc.">
        <title>Draft Genome Sequence of Lactobacillus plantarum CMPG5300, a Human Vaginal Isolate.</title>
        <authorList>
            <person name="Malik S."/>
            <person name="Siezen R.J."/>
            <person name="Renckens B."/>
            <person name="Vaneechoutte M."/>
            <person name="Vanderleyden J."/>
            <person name="Lebeer S."/>
        </authorList>
    </citation>
    <scope>NUCLEOTIDE SEQUENCE [LARGE SCALE GENOMIC DNA]</scope>
    <source>
        <strain evidence="1 2">CMPG5300</strain>
    </source>
</reference>
<sequence>MATAETQAIIDLLNSVTSKRVRALTPDYGTEFANYQDTINTLEIPLFSQTHTLN</sequence>
<dbReference type="AlphaFoldDB" id="A0AAW3FQ28"/>
<accession>A0AAW3FQ28</accession>
<gene>
    <name evidence="1" type="ORF">CMPG5300_0999</name>
</gene>
<protein>
    <submittedName>
        <fullName evidence="1">Transposase</fullName>
    </submittedName>
</protein>
<dbReference type="EMBL" id="AXZV01000005">
    <property type="protein sequence ID" value="KGH43504.1"/>
    <property type="molecule type" value="Genomic_DNA"/>
</dbReference>
<evidence type="ECO:0000313" key="2">
    <source>
        <dbReference type="Proteomes" id="UP000029801"/>
    </source>
</evidence>
<proteinExistence type="predicted"/>